<dbReference type="RefSeq" id="WP_313999643.1">
    <property type="nucleotide sequence ID" value="NZ_JASJOR010000001.1"/>
</dbReference>
<proteinExistence type="predicted"/>
<reference evidence="2 3" key="1">
    <citation type="submission" date="2023-05" db="EMBL/GenBank/DDBJ databases">
        <authorList>
            <person name="Zhang X."/>
        </authorList>
    </citation>
    <scope>NUCLEOTIDE SEQUENCE [LARGE SCALE GENOMIC DNA]</scope>
    <source>
        <strain evidence="2 3">DM2B3-1</strain>
    </source>
</reference>
<evidence type="ECO:0008006" key="4">
    <source>
        <dbReference type="Google" id="ProtNLM"/>
    </source>
</evidence>
<comment type="caution">
    <text evidence="2">The sequence shown here is derived from an EMBL/GenBank/DDBJ whole genome shotgun (WGS) entry which is preliminary data.</text>
</comment>
<evidence type="ECO:0000313" key="3">
    <source>
        <dbReference type="Proteomes" id="UP001228581"/>
    </source>
</evidence>
<dbReference type="EMBL" id="JASJOT010000015">
    <property type="protein sequence ID" value="MDJ1495537.1"/>
    <property type="molecule type" value="Genomic_DNA"/>
</dbReference>
<accession>A0ABT7CPA5</accession>
<evidence type="ECO:0000256" key="1">
    <source>
        <dbReference type="SAM" id="Phobius"/>
    </source>
</evidence>
<organism evidence="2 3">
    <name type="scientific">Xanthocytophaga flava</name>
    <dbReference type="NCBI Taxonomy" id="3048013"/>
    <lineage>
        <taxon>Bacteria</taxon>
        <taxon>Pseudomonadati</taxon>
        <taxon>Bacteroidota</taxon>
        <taxon>Cytophagia</taxon>
        <taxon>Cytophagales</taxon>
        <taxon>Rhodocytophagaceae</taxon>
        <taxon>Xanthocytophaga</taxon>
    </lineage>
</organism>
<protein>
    <recommendedName>
        <fullName evidence="4">DUF304 domain-containing protein</fullName>
    </recommendedName>
</protein>
<dbReference type="Proteomes" id="UP001228581">
    <property type="component" value="Unassembled WGS sequence"/>
</dbReference>
<gene>
    <name evidence="2" type="ORF">QNI19_21540</name>
</gene>
<keyword evidence="1" id="KW-1133">Transmembrane helix</keyword>
<feature type="transmembrane region" description="Helical" evidence="1">
    <location>
        <begin position="59"/>
        <end position="79"/>
    </location>
</feature>
<sequence length="192" mass="22067">MQSIDNGRTIFQESFGKVEIIIPYKKNWFTILFLIVWLGIWVSAELAAVAWVINGERDLTLVFSLCWLAGWTIGGLSAIRTLVWMGIGKEIITLEQGVITIRRKGLLLAKAKAYYLNEAKHFQVLHPDTEPDNKLGRLQNPFEAYNAGMIRFDYGMETVKFAENIHEAEAEYILAKLKDKKLLTDKNFTYEY</sequence>
<evidence type="ECO:0000313" key="2">
    <source>
        <dbReference type="EMBL" id="MDJ1495537.1"/>
    </source>
</evidence>
<feature type="transmembrane region" description="Helical" evidence="1">
    <location>
        <begin position="31"/>
        <end position="53"/>
    </location>
</feature>
<keyword evidence="1" id="KW-0472">Membrane</keyword>
<name>A0ABT7CPA5_9BACT</name>
<keyword evidence="3" id="KW-1185">Reference proteome</keyword>
<keyword evidence="1" id="KW-0812">Transmembrane</keyword>